<organism evidence="2 4">
    <name type="scientific">Aspergillus hiratsukae</name>
    <dbReference type="NCBI Taxonomy" id="1194566"/>
    <lineage>
        <taxon>Eukaryota</taxon>
        <taxon>Fungi</taxon>
        <taxon>Dikarya</taxon>
        <taxon>Ascomycota</taxon>
        <taxon>Pezizomycotina</taxon>
        <taxon>Eurotiomycetes</taxon>
        <taxon>Eurotiomycetidae</taxon>
        <taxon>Eurotiales</taxon>
        <taxon>Aspergillaceae</taxon>
        <taxon>Aspergillus</taxon>
        <taxon>Aspergillus subgen. Fumigati</taxon>
    </lineage>
</organism>
<reference evidence="2" key="1">
    <citation type="submission" date="2020-06" db="EMBL/GenBank/DDBJ databases">
        <title>Draft genome sequences of strains closely related to Aspergillus parafelis and Aspergillus hiratsukae.</title>
        <authorList>
            <person name="Dos Santos R.A.C."/>
            <person name="Rivero-Menendez O."/>
            <person name="Steenwyk J.L."/>
            <person name="Mead M.E."/>
            <person name="Goldman G.H."/>
            <person name="Alastruey-Izquierdo A."/>
            <person name="Rokas A."/>
        </authorList>
    </citation>
    <scope>NUCLEOTIDE SEQUENCE</scope>
    <source>
        <strain evidence="2">CNM-CM5793</strain>
        <strain evidence="3">CNM-CM6106</strain>
    </source>
</reference>
<dbReference type="OrthoDB" id="3508621at2759"/>
<evidence type="ECO:0000313" key="3">
    <source>
        <dbReference type="EMBL" id="KAF7168696.1"/>
    </source>
</evidence>
<dbReference type="EMBL" id="JACBAF010002068">
    <property type="protein sequence ID" value="KAF7168696.1"/>
    <property type="molecule type" value="Genomic_DNA"/>
</dbReference>
<dbReference type="Proteomes" id="UP000662466">
    <property type="component" value="Unassembled WGS sequence"/>
</dbReference>
<keyword evidence="4" id="KW-1185">Reference proteome</keyword>
<proteinExistence type="predicted"/>
<accession>A0A8H6UAY7</accession>
<evidence type="ECO:0000313" key="2">
    <source>
        <dbReference type="EMBL" id="KAF7114668.1"/>
    </source>
</evidence>
<gene>
    <name evidence="2" type="ORF">CNMCM5793_009619</name>
    <name evidence="3" type="ORF">CNMCM6106_003814</name>
</gene>
<feature type="region of interest" description="Disordered" evidence="1">
    <location>
        <begin position="102"/>
        <end position="145"/>
    </location>
</feature>
<sequence length="294" mass="33223">MATNVNENEKGLVPDFALPSDISGWAELVKEDHTAAICAAKGYLVTIEQERKLEKSQWDPTRVLGCGRNAHPEIPVRANWPGAFAGARRHHEAIVGIKATEHGAKRPISPEEASGSRRVLPRQARRIDREAYKSAQRSNSDDSNGVRFTPTFSEAFYMTVTDGVLRSRAGAQIRAILEVKRNFSRLLISQDNDEVYLTLASDQAQYRDYLKDAAAAPSEAHETFLYMRSYGPWTIDEPQHLKHLMAAISAFFSLRQYRTISIYIVEHQCEGTDFQREFRPQVSQVRSRATSKQE</sequence>
<dbReference type="Proteomes" id="UP000630445">
    <property type="component" value="Unassembled WGS sequence"/>
</dbReference>
<protein>
    <submittedName>
        <fullName evidence="2">Uncharacterized protein</fullName>
    </submittedName>
</protein>
<dbReference type="AlphaFoldDB" id="A0A8H6UAY7"/>
<dbReference type="EMBL" id="JACBAD010002122">
    <property type="protein sequence ID" value="KAF7114668.1"/>
    <property type="molecule type" value="Genomic_DNA"/>
</dbReference>
<name>A0A8H6UAY7_9EURO</name>
<comment type="caution">
    <text evidence="2">The sequence shown here is derived from an EMBL/GenBank/DDBJ whole genome shotgun (WGS) entry which is preliminary data.</text>
</comment>
<evidence type="ECO:0000313" key="4">
    <source>
        <dbReference type="Proteomes" id="UP000630445"/>
    </source>
</evidence>
<evidence type="ECO:0000256" key="1">
    <source>
        <dbReference type="SAM" id="MobiDB-lite"/>
    </source>
</evidence>